<keyword evidence="4" id="KW-1185">Reference proteome</keyword>
<sequence length="189" mass="21186">MRKLLTLLMPVGLWAALPLKAADFTLDPTHTFATFEIDHFGATTNRGRFDRKQGSVFFDRIAGVGRVDITIDVASVSTGTPAFDRQLLGADLLDAERYPTARFVSERFIFQGDRVTSVEGQLTLRGQTRPVSFRALKFNCYNSLVFKRTVCGGEFDTVIDRTDFGIDYLVRFGVARDVRLLVQIEAIQP</sequence>
<dbReference type="SUPFAM" id="SSF101874">
    <property type="entry name" value="YceI-like"/>
    <property type="match status" value="1"/>
</dbReference>
<name>A0ABW2RCC7_9BURK</name>
<dbReference type="Proteomes" id="UP001596495">
    <property type="component" value="Unassembled WGS sequence"/>
</dbReference>
<keyword evidence="1" id="KW-0732">Signal</keyword>
<evidence type="ECO:0000313" key="3">
    <source>
        <dbReference type="EMBL" id="MFC7435614.1"/>
    </source>
</evidence>
<dbReference type="PANTHER" id="PTHR34406">
    <property type="entry name" value="PROTEIN YCEI"/>
    <property type="match status" value="1"/>
</dbReference>
<dbReference type="RefSeq" id="WP_382258581.1">
    <property type="nucleotide sequence ID" value="NZ_JBHTBX010000009.1"/>
</dbReference>
<dbReference type="Pfam" id="PF04264">
    <property type="entry name" value="YceI"/>
    <property type="match status" value="1"/>
</dbReference>
<accession>A0ABW2RCC7</accession>
<dbReference type="InterPro" id="IPR036761">
    <property type="entry name" value="TTHA0802/YceI-like_sf"/>
</dbReference>
<dbReference type="Gene3D" id="2.40.128.110">
    <property type="entry name" value="Lipid/polyisoprenoid-binding, YceI-like"/>
    <property type="match status" value="1"/>
</dbReference>
<dbReference type="PANTHER" id="PTHR34406:SF2">
    <property type="entry name" value="PERIPLASMIC PROTEIN"/>
    <property type="match status" value="1"/>
</dbReference>
<reference evidence="4" key="1">
    <citation type="journal article" date="2019" name="Int. J. Syst. Evol. Microbiol.">
        <title>The Global Catalogue of Microorganisms (GCM) 10K type strain sequencing project: providing services to taxonomists for standard genome sequencing and annotation.</title>
        <authorList>
            <consortium name="The Broad Institute Genomics Platform"/>
            <consortium name="The Broad Institute Genome Sequencing Center for Infectious Disease"/>
            <person name="Wu L."/>
            <person name="Ma J."/>
        </authorList>
    </citation>
    <scope>NUCLEOTIDE SEQUENCE [LARGE SCALE GENOMIC DNA]</scope>
    <source>
        <strain evidence="4">CCUG 54518</strain>
    </source>
</reference>
<dbReference type="EMBL" id="JBHTBX010000009">
    <property type="protein sequence ID" value="MFC7435614.1"/>
    <property type="molecule type" value="Genomic_DNA"/>
</dbReference>
<protein>
    <submittedName>
        <fullName evidence="3">YceI family protein</fullName>
    </submittedName>
</protein>
<evidence type="ECO:0000256" key="1">
    <source>
        <dbReference type="SAM" id="SignalP"/>
    </source>
</evidence>
<feature type="chain" id="PRO_5045929640" evidence="1">
    <location>
        <begin position="22"/>
        <end position="189"/>
    </location>
</feature>
<proteinExistence type="predicted"/>
<feature type="signal peptide" evidence="1">
    <location>
        <begin position="1"/>
        <end position="21"/>
    </location>
</feature>
<organism evidence="3 4">
    <name type="scientific">Hydrogenophaga bisanensis</name>
    <dbReference type="NCBI Taxonomy" id="439611"/>
    <lineage>
        <taxon>Bacteria</taxon>
        <taxon>Pseudomonadati</taxon>
        <taxon>Pseudomonadota</taxon>
        <taxon>Betaproteobacteria</taxon>
        <taxon>Burkholderiales</taxon>
        <taxon>Comamonadaceae</taxon>
        <taxon>Hydrogenophaga</taxon>
    </lineage>
</organism>
<gene>
    <name evidence="3" type="ORF">ACFQNJ_13950</name>
</gene>
<comment type="caution">
    <text evidence="3">The sequence shown here is derived from an EMBL/GenBank/DDBJ whole genome shotgun (WGS) entry which is preliminary data.</text>
</comment>
<dbReference type="SMART" id="SM00867">
    <property type="entry name" value="YceI"/>
    <property type="match status" value="1"/>
</dbReference>
<evidence type="ECO:0000313" key="4">
    <source>
        <dbReference type="Proteomes" id="UP001596495"/>
    </source>
</evidence>
<dbReference type="InterPro" id="IPR007372">
    <property type="entry name" value="Lipid/polyisoprenoid-bd_YceI"/>
</dbReference>
<feature type="domain" description="Lipid/polyisoprenoid-binding YceI-like" evidence="2">
    <location>
        <begin position="23"/>
        <end position="187"/>
    </location>
</feature>
<evidence type="ECO:0000259" key="2">
    <source>
        <dbReference type="SMART" id="SM00867"/>
    </source>
</evidence>